<protein>
    <submittedName>
        <fullName evidence="2">Uncharacterized protein</fullName>
    </submittedName>
</protein>
<feature type="compositionally biased region" description="Basic and acidic residues" evidence="1">
    <location>
        <begin position="75"/>
        <end position="109"/>
    </location>
</feature>
<name>A0A9D3LZV5_ANGAN</name>
<sequence>MSAEEQLERMKRHQKALVRERKRTLSQGSSAPPPAPAPGHAPGHALGHASRPHPADLGSWRREQAFDLQLLERAVPGEDRQGERAEPGEDRQGERAEPGEERQGERAEQPRSQSDEWLTAQATPLKEAAMEPLDYTLDLSRELSIPEKVSIPERYVDETAEPLTQEEVEARQRKAQQIRSVLAQACQNTPDGLYLSELDSAVEEKERIISISHTLASEASQLSRLVAAKALCRNAEELTQHDL</sequence>
<dbReference type="Proteomes" id="UP001044222">
    <property type="component" value="Chromosome 11"/>
</dbReference>
<reference evidence="2" key="1">
    <citation type="submission" date="2021-01" db="EMBL/GenBank/DDBJ databases">
        <title>A chromosome-scale assembly of European eel, Anguilla anguilla.</title>
        <authorList>
            <person name="Henkel C."/>
            <person name="Jong-Raadsen S.A."/>
            <person name="Dufour S."/>
            <person name="Weltzien F.-A."/>
            <person name="Palstra A.P."/>
            <person name="Pelster B."/>
            <person name="Spaink H.P."/>
            <person name="Van Den Thillart G.E."/>
            <person name="Jansen H."/>
            <person name="Zahm M."/>
            <person name="Klopp C."/>
            <person name="Cedric C."/>
            <person name="Louis A."/>
            <person name="Berthelot C."/>
            <person name="Parey E."/>
            <person name="Roest Crollius H."/>
            <person name="Montfort J."/>
            <person name="Robinson-Rechavi M."/>
            <person name="Bucao C."/>
            <person name="Bouchez O."/>
            <person name="Gislard M."/>
            <person name="Lluch J."/>
            <person name="Milhes M."/>
            <person name="Lampietro C."/>
            <person name="Lopez Roques C."/>
            <person name="Donnadieu C."/>
            <person name="Braasch I."/>
            <person name="Desvignes T."/>
            <person name="Postlethwait J."/>
            <person name="Bobe J."/>
            <person name="Guiguen Y."/>
            <person name="Dirks R."/>
        </authorList>
    </citation>
    <scope>NUCLEOTIDE SEQUENCE</scope>
    <source>
        <strain evidence="2">Tag_6206</strain>
        <tissue evidence="2">Liver</tissue>
    </source>
</reference>
<feature type="compositionally biased region" description="Low complexity" evidence="1">
    <location>
        <begin position="40"/>
        <end position="49"/>
    </location>
</feature>
<proteinExistence type="predicted"/>
<dbReference type="AlphaFoldDB" id="A0A9D3LZV5"/>
<feature type="region of interest" description="Disordered" evidence="1">
    <location>
        <begin position="1"/>
        <end position="117"/>
    </location>
</feature>
<evidence type="ECO:0000313" key="3">
    <source>
        <dbReference type="Proteomes" id="UP001044222"/>
    </source>
</evidence>
<comment type="caution">
    <text evidence="2">The sequence shown here is derived from an EMBL/GenBank/DDBJ whole genome shotgun (WGS) entry which is preliminary data.</text>
</comment>
<evidence type="ECO:0000313" key="2">
    <source>
        <dbReference type="EMBL" id="KAG5839167.1"/>
    </source>
</evidence>
<dbReference type="EMBL" id="JAFIRN010000011">
    <property type="protein sequence ID" value="KAG5839167.1"/>
    <property type="molecule type" value="Genomic_DNA"/>
</dbReference>
<dbReference type="PANTHER" id="PTHR12752">
    <property type="entry name" value="PHOSPHOINOSITOL 3-PHOSPHATE-BINDING PROTEIN"/>
    <property type="match status" value="1"/>
</dbReference>
<organism evidence="2 3">
    <name type="scientific">Anguilla anguilla</name>
    <name type="common">European freshwater eel</name>
    <name type="synonym">Muraena anguilla</name>
    <dbReference type="NCBI Taxonomy" id="7936"/>
    <lineage>
        <taxon>Eukaryota</taxon>
        <taxon>Metazoa</taxon>
        <taxon>Chordata</taxon>
        <taxon>Craniata</taxon>
        <taxon>Vertebrata</taxon>
        <taxon>Euteleostomi</taxon>
        <taxon>Actinopterygii</taxon>
        <taxon>Neopterygii</taxon>
        <taxon>Teleostei</taxon>
        <taxon>Anguilliformes</taxon>
        <taxon>Anguillidae</taxon>
        <taxon>Anguilla</taxon>
    </lineage>
</organism>
<evidence type="ECO:0000256" key="1">
    <source>
        <dbReference type="SAM" id="MobiDB-lite"/>
    </source>
</evidence>
<accession>A0A9D3LZV5</accession>
<dbReference type="PANTHER" id="PTHR12752:SF4">
    <property type="entry name" value="PLECKSTRIN HOMOLOGY DOMAIN-CONTAINING FAMILY A MEMBER 7"/>
    <property type="match status" value="1"/>
</dbReference>
<keyword evidence="3" id="KW-1185">Reference proteome</keyword>
<feature type="compositionally biased region" description="Basic residues" evidence="1">
    <location>
        <begin position="10"/>
        <end position="24"/>
    </location>
</feature>
<gene>
    <name evidence="2" type="ORF">ANANG_G00202080</name>
</gene>